<proteinExistence type="predicted"/>
<accession>A0AAV9S3C2</accession>
<dbReference type="Proteomes" id="UP001311232">
    <property type="component" value="Unassembled WGS sequence"/>
</dbReference>
<name>A0AAV9S3C2_9TELE</name>
<gene>
    <name evidence="2" type="ORF">CRENBAI_001027</name>
</gene>
<comment type="caution">
    <text evidence="2">The sequence shown here is derived from an EMBL/GenBank/DDBJ whole genome shotgun (WGS) entry which is preliminary data.</text>
</comment>
<evidence type="ECO:0000256" key="1">
    <source>
        <dbReference type="SAM" id="MobiDB-lite"/>
    </source>
</evidence>
<organism evidence="2 3">
    <name type="scientific">Crenichthys baileyi</name>
    <name type="common">White River springfish</name>
    <dbReference type="NCBI Taxonomy" id="28760"/>
    <lineage>
        <taxon>Eukaryota</taxon>
        <taxon>Metazoa</taxon>
        <taxon>Chordata</taxon>
        <taxon>Craniata</taxon>
        <taxon>Vertebrata</taxon>
        <taxon>Euteleostomi</taxon>
        <taxon>Actinopterygii</taxon>
        <taxon>Neopterygii</taxon>
        <taxon>Teleostei</taxon>
        <taxon>Neoteleostei</taxon>
        <taxon>Acanthomorphata</taxon>
        <taxon>Ovalentaria</taxon>
        <taxon>Atherinomorphae</taxon>
        <taxon>Cyprinodontiformes</taxon>
        <taxon>Goodeidae</taxon>
        <taxon>Crenichthys</taxon>
    </lineage>
</organism>
<dbReference type="AlphaFoldDB" id="A0AAV9S3C2"/>
<protein>
    <submittedName>
        <fullName evidence="2">Uncharacterized protein</fullName>
    </submittedName>
</protein>
<dbReference type="EMBL" id="JAHHUM010000963">
    <property type="protein sequence ID" value="KAK5615437.1"/>
    <property type="molecule type" value="Genomic_DNA"/>
</dbReference>
<feature type="region of interest" description="Disordered" evidence="1">
    <location>
        <begin position="32"/>
        <end position="63"/>
    </location>
</feature>
<evidence type="ECO:0000313" key="2">
    <source>
        <dbReference type="EMBL" id="KAK5615437.1"/>
    </source>
</evidence>
<reference evidence="2 3" key="1">
    <citation type="submission" date="2021-06" db="EMBL/GenBank/DDBJ databases">
        <authorList>
            <person name="Palmer J.M."/>
        </authorList>
    </citation>
    <scope>NUCLEOTIDE SEQUENCE [LARGE SCALE GENOMIC DNA]</scope>
    <source>
        <strain evidence="2 3">MEX-2019</strain>
        <tissue evidence="2">Muscle</tissue>
    </source>
</reference>
<sequence>MYLPAILGGPYTTDHQGSWRCLGHAVRPNPQRHTFPGPIPCYPGPHRSNSPRNPEPQATPDCRESMATGPITFVCASSKTLHAATRCHLREPPKPHPVQAMFRWAQKPILNIR</sequence>
<keyword evidence="3" id="KW-1185">Reference proteome</keyword>
<evidence type="ECO:0000313" key="3">
    <source>
        <dbReference type="Proteomes" id="UP001311232"/>
    </source>
</evidence>